<name>A0A1J5P294_9ZZZZ</name>
<comment type="caution">
    <text evidence="1">The sequence shown here is derived from an EMBL/GenBank/DDBJ whole genome shotgun (WGS) entry which is preliminary data.</text>
</comment>
<sequence>MSKWPVAIVGTEWNPEKKVGKGEIGKQLPIGDERMEFLQVARGECRPAPYKVVKISHRSAVDEK</sequence>
<organism evidence="1">
    <name type="scientific">mine drainage metagenome</name>
    <dbReference type="NCBI Taxonomy" id="410659"/>
    <lineage>
        <taxon>unclassified sequences</taxon>
        <taxon>metagenomes</taxon>
        <taxon>ecological metagenomes</taxon>
    </lineage>
</organism>
<dbReference type="AlphaFoldDB" id="A0A1J5P294"/>
<dbReference type="EMBL" id="MLJW01007859">
    <property type="protein sequence ID" value="OIQ64760.1"/>
    <property type="molecule type" value="Genomic_DNA"/>
</dbReference>
<evidence type="ECO:0000313" key="1">
    <source>
        <dbReference type="EMBL" id="OIQ64760.1"/>
    </source>
</evidence>
<protein>
    <submittedName>
        <fullName evidence="1">Uncharacterized protein</fullName>
    </submittedName>
</protein>
<gene>
    <name evidence="1" type="ORF">GALL_536870</name>
</gene>
<reference evidence="1" key="1">
    <citation type="submission" date="2016-10" db="EMBL/GenBank/DDBJ databases">
        <title>Sequence of Gallionella enrichment culture.</title>
        <authorList>
            <person name="Poehlein A."/>
            <person name="Muehling M."/>
            <person name="Daniel R."/>
        </authorList>
    </citation>
    <scope>NUCLEOTIDE SEQUENCE</scope>
</reference>
<proteinExistence type="predicted"/>
<accession>A0A1J5P294</accession>